<proteinExistence type="predicted"/>
<keyword evidence="1" id="KW-0812">Transmembrane</keyword>
<organism evidence="2 3">
    <name type="scientific">Apostasia shenzhenica</name>
    <dbReference type="NCBI Taxonomy" id="1088818"/>
    <lineage>
        <taxon>Eukaryota</taxon>
        <taxon>Viridiplantae</taxon>
        <taxon>Streptophyta</taxon>
        <taxon>Embryophyta</taxon>
        <taxon>Tracheophyta</taxon>
        <taxon>Spermatophyta</taxon>
        <taxon>Magnoliopsida</taxon>
        <taxon>Liliopsida</taxon>
        <taxon>Asparagales</taxon>
        <taxon>Orchidaceae</taxon>
        <taxon>Apostasioideae</taxon>
        <taxon>Apostasia</taxon>
    </lineage>
</organism>
<keyword evidence="1" id="KW-1133">Transmembrane helix</keyword>
<dbReference type="STRING" id="1088818.A0A2H9ZSX5"/>
<protein>
    <submittedName>
        <fullName evidence="2">Uncharacterized protein</fullName>
    </submittedName>
</protein>
<evidence type="ECO:0000313" key="3">
    <source>
        <dbReference type="Proteomes" id="UP000236161"/>
    </source>
</evidence>
<keyword evidence="1" id="KW-0472">Membrane</keyword>
<dbReference type="Proteomes" id="UP000236161">
    <property type="component" value="Unassembled WGS sequence"/>
</dbReference>
<dbReference type="EMBL" id="KZ454165">
    <property type="protein sequence ID" value="PKA46396.1"/>
    <property type="molecule type" value="Genomic_DNA"/>
</dbReference>
<dbReference type="AlphaFoldDB" id="A0A2H9ZSX5"/>
<name>A0A2H9ZSX5_9ASPA</name>
<accession>A0A2H9ZSX5</accession>
<dbReference type="PANTHER" id="PTHR34064">
    <property type="entry name" value="OS04G0672300 PROTEIN"/>
    <property type="match status" value="1"/>
</dbReference>
<reference evidence="2 3" key="1">
    <citation type="journal article" date="2017" name="Nature">
        <title>The Apostasia genome and the evolution of orchids.</title>
        <authorList>
            <person name="Zhang G.Q."/>
            <person name="Liu K.W."/>
            <person name="Li Z."/>
            <person name="Lohaus R."/>
            <person name="Hsiao Y.Y."/>
            <person name="Niu S.C."/>
            <person name="Wang J.Y."/>
            <person name="Lin Y.C."/>
            <person name="Xu Q."/>
            <person name="Chen L.J."/>
            <person name="Yoshida K."/>
            <person name="Fujiwara S."/>
            <person name="Wang Z.W."/>
            <person name="Zhang Y.Q."/>
            <person name="Mitsuda N."/>
            <person name="Wang M."/>
            <person name="Liu G.H."/>
            <person name="Pecoraro L."/>
            <person name="Huang H.X."/>
            <person name="Xiao X.J."/>
            <person name="Lin M."/>
            <person name="Wu X.Y."/>
            <person name="Wu W.L."/>
            <person name="Chen Y.Y."/>
            <person name="Chang S.B."/>
            <person name="Sakamoto S."/>
            <person name="Ohme-Takagi M."/>
            <person name="Yagi M."/>
            <person name="Zeng S.J."/>
            <person name="Shen C.Y."/>
            <person name="Yeh C.M."/>
            <person name="Luo Y.B."/>
            <person name="Tsai W.C."/>
            <person name="Van de Peer Y."/>
            <person name="Liu Z.J."/>
        </authorList>
    </citation>
    <scope>NUCLEOTIDE SEQUENCE [LARGE SCALE GENOMIC DNA]</scope>
    <source>
        <strain evidence="3">cv. Shenzhen</strain>
        <tissue evidence="2">Stem</tissue>
    </source>
</reference>
<gene>
    <name evidence="2" type="ORF">AXF42_Ash020287</name>
</gene>
<evidence type="ECO:0000313" key="2">
    <source>
        <dbReference type="EMBL" id="PKA46396.1"/>
    </source>
</evidence>
<evidence type="ECO:0000256" key="1">
    <source>
        <dbReference type="SAM" id="Phobius"/>
    </source>
</evidence>
<dbReference type="OrthoDB" id="683938at2759"/>
<sequence length="185" mass="19902">MDLNPPWAISGDKGFAGEPKFGVFDMGPEAGECKQTSSVHSFIAIDLEGLSLLPSSAASIGDADPSTESRLYLEKALVRKASYHTGERKAVESSAGAAGREYLAVPLHVASQTEAAPLTPVTTPTAGSIRIGGRCRRHAGRRPSPWLDPRRVLVFFATLSSMGTLILLYFTLFMGKFHDDDVNHQ</sequence>
<dbReference type="PANTHER" id="PTHR34064:SF3">
    <property type="entry name" value="OS04G0672300 PROTEIN"/>
    <property type="match status" value="1"/>
</dbReference>
<keyword evidence="3" id="KW-1185">Reference proteome</keyword>
<feature type="transmembrane region" description="Helical" evidence="1">
    <location>
        <begin position="152"/>
        <end position="172"/>
    </location>
</feature>